<dbReference type="EMBL" id="CH445364">
    <property type="protein sequence ID" value="EAT76893.2"/>
    <property type="molecule type" value="Genomic_DNA"/>
</dbReference>
<dbReference type="RefSeq" id="XP_001805936.1">
    <property type="nucleotide sequence ID" value="XM_001805884.1"/>
</dbReference>
<evidence type="ECO:0000313" key="2">
    <source>
        <dbReference type="Proteomes" id="UP000001055"/>
    </source>
</evidence>
<dbReference type="AlphaFoldDB" id="Q0TXN6"/>
<accession>Q0TXN6</accession>
<dbReference type="KEGG" id="pno:SNOG_15798"/>
<dbReference type="VEuPathDB" id="FungiDB:JI435_157980"/>
<evidence type="ECO:0000313" key="1">
    <source>
        <dbReference type="EMBL" id="EAT76893.2"/>
    </source>
</evidence>
<protein>
    <submittedName>
        <fullName evidence="1">Uncharacterized protein</fullName>
    </submittedName>
</protein>
<reference evidence="2" key="1">
    <citation type="journal article" date="2007" name="Plant Cell">
        <title>Dothideomycete-plant interactions illuminated by genome sequencing and EST analysis of the wheat pathogen Stagonospora nodorum.</title>
        <authorList>
            <person name="Hane J.K."/>
            <person name="Lowe R.G."/>
            <person name="Solomon P.S."/>
            <person name="Tan K.C."/>
            <person name="Schoch C.L."/>
            <person name="Spatafora J.W."/>
            <person name="Crous P.W."/>
            <person name="Kodira C."/>
            <person name="Birren B.W."/>
            <person name="Galagan J.E."/>
            <person name="Torriani S.F."/>
            <person name="McDonald B.A."/>
            <person name="Oliver R.P."/>
        </authorList>
    </citation>
    <scope>NUCLEOTIDE SEQUENCE [LARGE SCALE GENOMIC DNA]</scope>
    <source>
        <strain evidence="2">SN15 / ATCC MYA-4574 / FGSC 10173</strain>
    </source>
</reference>
<proteinExistence type="predicted"/>
<organism evidence="1 2">
    <name type="scientific">Phaeosphaeria nodorum (strain SN15 / ATCC MYA-4574 / FGSC 10173)</name>
    <name type="common">Glume blotch fungus</name>
    <name type="synonym">Parastagonospora nodorum</name>
    <dbReference type="NCBI Taxonomy" id="321614"/>
    <lineage>
        <taxon>Eukaryota</taxon>
        <taxon>Fungi</taxon>
        <taxon>Dikarya</taxon>
        <taxon>Ascomycota</taxon>
        <taxon>Pezizomycotina</taxon>
        <taxon>Dothideomycetes</taxon>
        <taxon>Pleosporomycetidae</taxon>
        <taxon>Pleosporales</taxon>
        <taxon>Pleosporineae</taxon>
        <taxon>Phaeosphaeriaceae</taxon>
        <taxon>Parastagonospora</taxon>
    </lineage>
</organism>
<name>Q0TXN6_PHANO</name>
<sequence>MRFALFAFAATALAADVKVIWRHEKPTGKSSLTLESADRTVLAETCGNSLGALDFSRLDEHGVGDFSVGSKTFEATSIPQDSGVSCHRIYSGTIAIVECTGVDVAVPVGVARSADCFTHEHAKESFRRLKSRSVDIMNATEHIEPIAEPPSSDDAPWFLSRIFPRQNRCPPGTDTYPADNPDPHQNYLHKQLSVSKQCVSVREEL</sequence>
<dbReference type="InParanoid" id="Q0TXN6"/>
<gene>
    <name evidence="1" type="ORF">SNOG_15798</name>
</gene>
<dbReference type="GeneID" id="5982866"/>
<dbReference type="Proteomes" id="UP000001055">
    <property type="component" value="Unassembled WGS sequence"/>
</dbReference>